<proteinExistence type="inferred from homology"/>
<dbReference type="SUPFAM" id="SSF56784">
    <property type="entry name" value="HAD-like"/>
    <property type="match status" value="1"/>
</dbReference>
<evidence type="ECO:0000256" key="4">
    <source>
        <dbReference type="ARBA" id="ARBA00022842"/>
    </source>
</evidence>
<protein>
    <submittedName>
        <fullName evidence="7">HAD family hydrolase</fullName>
    </submittedName>
</protein>
<evidence type="ECO:0000256" key="1">
    <source>
        <dbReference type="ARBA" id="ARBA00001946"/>
    </source>
</evidence>
<dbReference type="GO" id="GO:0046872">
    <property type="term" value="F:metal ion binding"/>
    <property type="evidence" value="ECO:0007669"/>
    <property type="project" value="UniProtKB-KW"/>
</dbReference>
<evidence type="ECO:0000313" key="7">
    <source>
        <dbReference type="EMBL" id="TMQ50529.1"/>
    </source>
</evidence>
<evidence type="ECO:0000256" key="3">
    <source>
        <dbReference type="ARBA" id="ARBA00022723"/>
    </source>
</evidence>
<dbReference type="AlphaFoldDB" id="A0A538SGM8"/>
<comment type="cofactor">
    <cofactor evidence="1">
        <name>Mg(2+)</name>
        <dbReference type="ChEBI" id="CHEBI:18420"/>
    </cofactor>
</comment>
<dbReference type="PANTHER" id="PTHR46193">
    <property type="entry name" value="6-PHOSPHOGLUCONATE PHOSPHATASE"/>
    <property type="match status" value="1"/>
</dbReference>
<keyword evidence="5" id="KW-0119">Carbohydrate metabolism</keyword>
<dbReference type="Proteomes" id="UP000320184">
    <property type="component" value="Unassembled WGS sequence"/>
</dbReference>
<dbReference type="GO" id="GO:0016787">
    <property type="term" value="F:hydrolase activity"/>
    <property type="evidence" value="ECO:0007669"/>
    <property type="project" value="UniProtKB-KW"/>
</dbReference>
<feature type="region of interest" description="Disordered" evidence="6">
    <location>
        <begin position="1"/>
        <end position="35"/>
    </location>
</feature>
<evidence type="ECO:0000256" key="5">
    <source>
        <dbReference type="ARBA" id="ARBA00023277"/>
    </source>
</evidence>
<dbReference type="EMBL" id="VBOT01000097">
    <property type="protein sequence ID" value="TMQ50529.1"/>
    <property type="molecule type" value="Genomic_DNA"/>
</dbReference>
<dbReference type="PANTHER" id="PTHR46193:SF18">
    <property type="entry name" value="HEXITOL PHOSPHATASE B"/>
    <property type="match status" value="1"/>
</dbReference>
<keyword evidence="3" id="KW-0479">Metal-binding</keyword>
<dbReference type="InterPro" id="IPR023198">
    <property type="entry name" value="PGP-like_dom2"/>
</dbReference>
<comment type="similarity">
    <text evidence="2">Belongs to the HAD-like hydrolase superfamily. CbbY/CbbZ/Gph/YieH family.</text>
</comment>
<comment type="caution">
    <text evidence="7">The sequence shown here is derived from an EMBL/GenBank/DDBJ whole genome shotgun (WGS) entry which is preliminary data.</text>
</comment>
<organism evidence="7 8">
    <name type="scientific">Eiseniibacteriota bacterium</name>
    <dbReference type="NCBI Taxonomy" id="2212470"/>
    <lineage>
        <taxon>Bacteria</taxon>
        <taxon>Candidatus Eiseniibacteriota</taxon>
    </lineage>
</organism>
<dbReference type="Gene3D" id="3.40.50.1000">
    <property type="entry name" value="HAD superfamily/HAD-like"/>
    <property type="match status" value="1"/>
</dbReference>
<evidence type="ECO:0000256" key="2">
    <source>
        <dbReference type="ARBA" id="ARBA00006171"/>
    </source>
</evidence>
<name>A0A538SGM8_UNCEI</name>
<dbReference type="Gene3D" id="1.10.150.240">
    <property type="entry name" value="Putative phosphatase, domain 2"/>
    <property type="match status" value="1"/>
</dbReference>
<keyword evidence="4" id="KW-0460">Magnesium</keyword>
<feature type="region of interest" description="Disordered" evidence="6">
    <location>
        <begin position="192"/>
        <end position="224"/>
    </location>
</feature>
<sequence>MGAEEGATERPSGASGIEWPGHKAKQHPINSDTLGPVNPAGTLSGIIFDMDGVLVDSEAFIAAAAIEMFRETYGLQVTRDGFAPFVGTGEDRFIAGVAELHGIRATLPRDKQRTYAIYLKLIRGKLRALPGAIEFARACRERGLKIAVATSADRIKLEGNLREIGLPAATFDAVVTRSADLRARLGTAGTPAAALSRDRGRAERAQGGQGGGLPLPGDHDHLRR</sequence>
<dbReference type="InterPro" id="IPR051600">
    <property type="entry name" value="Beta-PGM-like"/>
</dbReference>
<accession>A0A538SGM8</accession>
<reference evidence="7 8" key="1">
    <citation type="journal article" date="2019" name="Nat. Microbiol.">
        <title>Mediterranean grassland soil C-N compound turnover is dependent on rainfall and depth, and is mediated by genomically divergent microorganisms.</title>
        <authorList>
            <person name="Diamond S."/>
            <person name="Andeer P.F."/>
            <person name="Li Z."/>
            <person name="Crits-Christoph A."/>
            <person name="Burstein D."/>
            <person name="Anantharaman K."/>
            <person name="Lane K.R."/>
            <person name="Thomas B.C."/>
            <person name="Pan C."/>
            <person name="Northen T.R."/>
            <person name="Banfield J.F."/>
        </authorList>
    </citation>
    <scope>NUCLEOTIDE SEQUENCE [LARGE SCALE GENOMIC DNA]</scope>
    <source>
        <strain evidence="7">WS_3</strain>
    </source>
</reference>
<dbReference type="Pfam" id="PF00702">
    <property type="entry name" value="Hydrolase"/>
    <property type="match status" value="1"/>
</dbReference>
<evidence type="ECO:0000313" key="8">
    <source>
        <dbReference type="Proteomes" id="UP000320184"/>
    </source>
</evidence>
<gene>
    <name evidence="7" type="ORF">E6K73_07575</name>
</gene>
<dbReference type="InterPro" id="IPR036412">
    <property type="entry name" value="HAD-like_sf"/>
</dbReference>
<keyword evidence="7" id="KW-0378">Hydrolase</keyword>
<evidence type="ECO:0000256" key="6">
    <source>
        <dbReference type="SAM" id="MobiDB-lite"/>
    </source>
</evidence>
<dbReference type="InterPro" id="IPR023214">
    <property type="entry name" value="HAD_sf"/>
</dbReference>